<evidence type="ECO:0000313" key="1">
    <source>
        <dbReference type="EMBL" id="MCP1339974.1"/>
    </source>
</evidence>
<dbReference type="AlphaFoldDB" id="A0A9X2JT56"/>
<dbReference type="Gene3D" id="2.60.120.620">
    <property type="entry name" value="q2cbj1_9rhob like domain"/>
    <property type="match status" value="1"/>
</dbReference>
<reference evidence="1" key="1">
    <citation type="submission" date="2022-06" db="EMBL/GenBank/DDBJ databases">
        <title>Idiomarina rhizosphaerae M1R2S28.</title>
        <authorList>
            <person name="Sun J.-Q."/>
            <person name="Li L.-F."/>
        </authorList>
    </citation>
    <scope>NUCLEOTIDE SEQUENCE</scope>
    <source>
        <strain evidence="1">M1R2S28</strain>
    </source>
</reference>
<evidence type="ECO:0000313" key="2">
    <source>
        <dbReference type="Proteomes" id="UP001139474"/>
    </source>
</evidence>
<organism evidence="1 2">
    <name type="scientific">Idiomarina rhizosphaerae</name>
    <dbReference type="NCBI Taxonomy" id="2961572"/>
    <lineage>
        <taxon>Bacteria</taxon>
        <taxon>Pseudomonadati</taxon>
        <taxon>Pseudomonadota</taxon>
        <taxon>Gammaproteobacteria</taxon>
        <taxon>Alteromonadales</taxon>
        <taxon>Idiomarinaceae</taxon>
        <taxon>Idiomarina</taxon>
    </lineage>
</organism>
<protein>
    <submittedName>
        <fullName evidence="1">2OG-Fe(II) oxygenase family protein</fullName>
    </submittedName>
</protein>
<dbReference type="Pfam" id="PF13759">
    <property type="entry name" value="2OG-FeII_Oxy_5"/>
    <property type="match status" value="1"/>
</dbReference>
<proteinExistence type="predicted"/>
<accession>A0A9X2JT56</accession>
<dbReference type="Proteomes" id="UP001139474">
    <property type="component" value="Unassembled WGS sequence"/>
</dbReference>
<sequence>MIKPLNKFMPPIAVLQVPSSENLNETLKRSLNELKSEGYSRDKFPTDDGDVFVSQFDLFKQSRKDGISELSAIFKQVAQEVTAYFCGLSKSESLSLNYSFESWFHFSYYGSSKSVHSHGEYSWAMVYYVDTGDIIDNKKNSGKIRLYNPNKPASVIPDFVNEHLQGAYSSSNITLSPRNGTLIVFPGYLEHEVLTYWGESPRVMVAANCKVT</sequence>
<keyword evidence="2" id="KW-1185">Reference proteome</keyword>
<gene>
    <name evidence="1" type="ORF">NJR55_10280</name>
</gene>
<comment type="caution">
    <text evidence="1">The sequence shown here is derived from an EMBL/GenBank/DDBJ whole genome shotgun (WGS) entry which is preliminary data.</text>
</comment>
<dbReference type="EMBL" id="JAMZDE010000007">
    <property type="protein sequence ID" value="MCP1339974.1"/>
    <property type="molecule type" value="Genomic_DNA"/>
</dbReference>
<dbReference type="InterPro" id="IPR012668">
    <property type="entry name" value="CHP02466"/>
</dbReference>
<name>A0A9X2JT56_9GAMM</name>
<dbReference type="RefSeq" id="WP_253619848.1">
    <property type="nucleotide sequence ID" value="NZ_JAMZDE010000007.1"/>
</dbReference>